<evidence type="ECO:0000313" key="2">
    <source>
        <dbReference type="EMBL" id="KAF3840387.1"/>
    </source>
</evidence>
<feature type="region of interest" description="Disordered" evidence="1">
    <location>
        <begin position="1"/>
        <end position="88"/>
    </location>
</feature>
<feature type="compositionally biased region" description="Low complexity" evidence="1">
    <location>
        <begin position="10"/>
        <end position="22"/>
    </location>
</feature>
<organism evidence="2 3">
    <name type="scientific">Dissostichus mawsoni</name>
    <name type="common">Antarctic cod</name>
    <dbReference type="NCBI Taxonomy" id="36200"/>
    <lineage>
        <taxon>Eukaryota</taxon>
        <taxon>Metazoa</taxon>
        <taxon>Chordata</taxon>
        <taxon>Craniata</taxon>
        <taxon>Vertebrata</taxon>
        <taxon>Euteleostomi</taxon>
        <taxon>Actinopterygii</taxon>
        <taxon>Neopterygii</taxon>
        <taxon>Teleostei</taxon>
        <taxon>Neoteleostei</taxon>
        <taxon>Acanthomorphata</taxon>
        <taxon>Eupercaria</taxon>
        <taxon>Perciformes</taxon>
        <taxon>Notothenioidei</taxon>
        <taxon>Nototheniidae</taxon>
        <taxon>Dissostichus</taxon>
    </lineage>
</organism>
<name>A0A7J5XV32_DISMA</name>
<keyword evidence="3" id="KW-1185">Reference proteome</keyword>
<dbReference type="EMBL" id="JAAKFY010000021">
    <property type="protein sequence ID" value="KAF3840387.1"/>
    <property type="molecule type" value="Genomic_DNA"/>
</dbReference>
<dbReference type="AlphaFoldDB" id="A0A7J5XV32"/>
<reference evidence="2 3" key="1">
    <citation type="submission" date="2020-03" db="EMBL/GenBank/DDBJ databases">
        <title>Dissostichus mawsoni Genome sequencing and assembly.</title>
        <authorList>
            <person name="Park H."/>
        </authorList>
    </citation>
    <scope>NUCLEOTIDE SEQUENCE [LARGE SCALE GENOMIC DNA]</scope>
    <source>
        <strain evidence="2">DM0001</strain>
        <tissue evidence="2">Muscle</tissue>
    </source>
</reference>
<protein>
    <submittedName>
        <fullName evidence="2">Uncharacterized protein</fullName>
    </submittedName>
</protein>
<evidence type="ECO:0000313" key="3">
    <source>
        <dbReference type="Proteomes" id="UP000518266"/>
    </source>
</evidence>
<proteinExistence type="predicted"/>
<comment type="caution">
    <text evidence="2">The sequence shown here is derived from an EMBL/GenBank/DDBJ whole genome shotgun (WGS) entry which is preliminary data.</text>
</comment>
<gene>
    <name evidence="2" type="ORF">F7725_019104</name>
</gene>
<sequence>MGGGGPRPPSSNSGISAANSSSHGRMEGPPPAYSERSFYTSTAITRGGGAGGPDHPAAEPIRKHNSTCQGQGWPTRGPGVKKRAGGGGATHPGLNAVCPLHLVPGSSVSVSCPLHTPTMHKESQPELQIREELPLSFTQRALVAGCMHCGDFLSST</sequence>
<accession>A0A7J5XV32</accession>
<dbReference type="Proteomes" id="UP000518266">
    <property type="component" value="Unassembled WGS sequence"/>
</dbReference>
<evidence type="ECO:0000256" key="1">
    <source>
        <dbReference type="SAM" id="MobiDB-lite"/>
    </source>
</evidence>